<dbReference type="Proteomes" id="UP000790377">
    <property type="component" value="Unassembled WGS sequence"/>
</dbReference>
<reference evidence="1" key="1">
    <citation type="journal article" date="2021" name="New Phytol.">
        <title>Evolutionary innovations through gain and loss of genes in the ectomycorrhizal Boletales.</title>
        <authorList>
            <person name="Wu G."/>
            <person name="Miyauchi S."/>
            <person name="Morin E."/>
            <person name="Kuo A."/>
            <person name="Drula E."/>
            <person name="Varga T."/>
            <person name="Kohler A."/>
            <person name="Feng B."/>
            <person name="Cao Y."/>
            <person name="Lipzen A."/>
            <person name="Daum C."/>
            <person name="Hundley H."/>
            <person name="Pangilinan J."/>
            <person name="Johnson J."/>
            <person name="Barry K."/>
            <person name="LaButti K."/>
            <person name="Ng V."/>
            <person name="Ahrendt S."/>
            <person name="Min B."/>
            <person name="Choi I.G."/>
            <person name="Park H."/>
            <person name="Plett J.M."/>
            <person name="Magnuson J."/>
            <person name="Spatafora J.W."/>
            <person name="Nagy L.G."/>
            <person name="Henrissat B."/>
            <person name="Grigoriev I.V."/>
            <person name="Yang Z.L."/>
            <person name="Xu J."/>
            <person name="Martin F.M."/>
        </authorList>
    </citation>
    <scope>NUCLEOTIDE SEQUENCE</scope>
    <source>
        <strain evidence="1">ATCC 28755</strain>
    </source>
</reference>
<keyword evidence="2" id="KW-1185">Reference proteome</keyword>
<name>A0ACB8A8D3_9AGAM</name>
<accession>A0ACB8A8D3</accession>
<comment type="caution">
    <text evidence="1">The sequence shown here is derived from an EMBL/GenBank/DDBJ whole genome shotgun (WGS) entry which is preliminary data.</text>
</comment>
<evidence type="ECO:0000313" key="2">
    <source>
        <dbReference type="Proteomes" id="UP000790377"/>
    </source>
</evidence>
<proteinExistence type="predicted"/>
<gene>
    <name evidence="1" type="ORF">BJ138DRAFT_238157</name>
</gene>
<dbReference type="EMBL" id="MU267766">
    <property type="protein sequence ID" value="KAH7909333.1"/>
    <property type="molecule type" value="Genomic_DNA"/>
</dbReference>
<evidence type="ECO:0000313" key="1">
    <source>
        <dbReference type="EMBL" id="KAH7909333.1"/>
    </source>
</evidence>
<protein>
    <submittedName>
        <fullName evidence="1">Uncharacterized protein</fullName>
    </submittedName>
</protein>
<organism evidence="1 2">
    <name type="scientific">Hygrophoropsis aurantiaca</name>
    <dbReference type="NCBI Taxonomy" id="72124"/>
    <lineage>
        <taxon>Eukaryota</taxon>
        <taxon>Fungi</taxon>
        <taxon>Dikarya</taxon>
        <taxon>Basidiomycota</taxon>
        <taxon>Agaricomycotina</taxon>
        <taxon>Agaricomycetes</taxon>
        <taxon>Agaricomycetidae</taxon>
        <taxon>Boletales</taxon>
        <taxon>Coniophorineae</taxon>
        <taxon>Hygrophoropsidaceae</taxon>
        <taxon>Hygrophoropsis</taxon>
    </lineage>
</organism>
<sequence>MSSTCDASSDVFSMPSRVLTRANTATEVTEPLFTPADERIAIKTQLGVVGPRKMGSGISFPNHVRTHASTRVDTYYSETDRGTTRNLPHSHSLRRHQSTKQLIHRYESMGGTVPRPPRSSAAAALAVNPGTIRRKRRSLSHSLRNFMSVFKKGRGKDRDVDDKDDHSPKVQSDSFDETSSLVQISVASGAAIVPPTTSAPRVVYSSAHSGVLHSGTLLYLSKPSSPITSPILPVWTTCAVTLHASHILITWYTIHGNPSTQVIPLATCMDVRSLPLAHLNRDERALLPAKADGEDVKIFEILFEEYPRERFAAASAQDRAQWVSAIWDAIMRVQERCQSAINATQDTTENLMVDTNLYAERPLLKITPVSASEYTGSDYTGSSALETERQSEDNSLPPTPIAKSPAVSSSRQSRTTLQDVRLEFAIETESVSTRDHTCGLSPSMKSPSPTVSVCPSRPYSAPEAANAVETHCPQTPSSYSLPFIDEPRPLPSKVSISIIAHDPVMHQIASPSPSRSKSPSIANLGNLSVVKQRLAEMERCRSSESAATVSSALTHLNRVHTTRSSRVRNAFAEIEKMQEEDEYALEDSTPKASSRALPLVPSPVRSDSSRSRSAFRRWRQHEDSTKEVISLPPLPIQVETTNAAPVSNHVGGLELAPLAELIKDSAAKHYDQTAGLGEQIIALQRDIHNLPVELMPLVIDNLRKHPSHEENGHCLDGLADIGAKLEDIQKRILPNSERLHTESVMETLKLMQAQLKVAMPKILEKLEDIQKSRNPPTEFNDTTKEPFSLNNLPPSVSSASKGEDSQSSAKGLADIYAKLEELALIRGPADSEVSCGAEYKELPRSGFQNNDTDESDKLQEVLTYLKTDETQRKFQLEQQADSVRYLNELNSWLDAFVNNGTAQIQSVAEGVEQLCKQLGCGGTPGQEADGVLGEIRQQLSVWKDHQENSDQLQMSVESLIQAVQGHLTNGAEERSTLVTESVMELISQQRQDQEQMLRALSSELTNEIRGERLRFVEAMKEATAINVQAHVEHFKAELGREVMVMTQDVGRLHKEKQAMEQQIADLFAFYSKQKQEGENAPRRATGRSVDFQNMRNVPSSQSTRRRPLPNPGY</sequence>